<feature type="signal peptide" evidence="1">
    <location>
        <begin position="1"/>
        <end position="27"/>
    </location>
</feature>
<evidence type="ECO:0000256" key="1">
    <source>
        <dbReference type="SAM" id="SignalP"/>
    </source>
</evidence>
<evidence type="ECO:0000313" key="2">
    <source>
        <dbReference type="EMBL" id="MEB3510907.1"/>
    </source>
</evidence>
<sequence>MMRVVATIVAVLVGGAALVGNAGEARAATQASVLEGRGRILVTLPDSDDVRVLDVEVWIDGRNVSCDGNPCKVAQGHAYSLAYDLPAGAHRIEIRPPGEPDLLDQVVAVRPPDHLLDTLQCLHLPVPQDPGLVC</sequence>
<reference evidence="2 3" key="1">
    <citation type="submission" date="2023-12" db="EMBL/GenBank/DDBJ databases">
        <title>novel species in genus Nocarida.</title>
        <authorList>
            <person name="Li Z."/>
        </authorList>
    </citation>
    <scope>NUCLEOTIDE SEQUENCE [LARGE SCALE GENOMIC DNA]</scope>
    <source>
        <strain evidence="2 3">CDC186</strain>
    </source>
</reference>
<dbReference type="EMBL" id="JAYKYQ010000004">
    <property type="protein sequence ID" value="MEB3510907.1"/>
    <property type="molecule type" value="Genomic_DNA"/>
</dbReference>
<name>A0ABU6AUE7_9NOCA</name>
<organism evidence="2 3">
    <name type="scientific">Nocardia implantans</name>
    <dbReference type="NCBI Taxonomy" id="3108168"/>
    <lineage>
        <taxon>Bacteria</taxon>
        <taxon>Bacillati</taxon>
        <taxon>Actinomycetota</taxon>
        <taxon>Actinomycetes</taxon>
        <taxon>Mycobacteriales</taxon>
        <taxon>Nocardiaceae</taxon>
        <taxon>Nocardia</taxon>
    </lineage>
</organism>
<evidence type="ECO:0000313" key="3">
    <source>
        <dbReference type="Proteomes" id="UP001348098"/>
    </source>
</evidence>
<gene>
    <name evidence="2" type="ORF">U3653_12830</name>
</gene>
<dbReference type="Proteomes" id="UP001348098">
    <property type="component" value="Unassembled WGS sequence"/>
</dbReference>
<evidence type="ECO:0008006" key="4">
    <source>
        <dbReference type="Google" id="ProtNLM"/>
    </source>
</evidence>
<proteinExistence type="predicted"/>
<protein>
    <recommendedName>
        <fullName evidence="4">Secreted protein</fullName>
    </recommendedName>
</protein>
<dbReference type="RefSeq" id="WP_195078796.1">
    <property type="nucleotide sequence ID" value="NZ_JAYKYQ010000004.1"/>
</dbReference>
<feature type="chain" id="PRO_5046708684" description="Secreted protein" evidence="1">
    <location>
        <begin position="28"/>
        <end position="134"/>
    </location>
</feature>
<keyword evidence="1" id="KW-0732">Signal</keyword>
<accession>A0ABU6AUE7</accession>
<keyword evidence="3" id="KW-1185">Reference proteome</keyword>
<comment type="caution">
    <text evidence="2">The sequence shown here is derived from an EMBL/GenBank/DDBJ whole genome shotgun (WGS) entry which is preliminary data.</text>
</comment>